<gene>
    <name evidence="1" type="ORF">X474_13815</name>
</gene>
<reference evidence="1 2" key="1">
    <citation type="submission" date="2013-11" db="EMBL/GenBank/DDBJ databases">
        <title>Metagenomic analysis of a methanogenic consortium involved in long chain n-alkane degradation.</title>
        <authorList>
            <person name="Davidova I.A."/>
            <person name="Callaghan A.V."/>
            <person name="Wawrik B."/>
            <person name="Pruitt S."/>
            <person name="Marks C."/>
            <person name="Duncan K.E."/>
            <person name="Suflita J.M."/>
        </authorList>
    </citation>
    <scope>NUCLEOTIDE SEQUENCE [LARGE SCALE GENOMIC DNA]</scope>
    <source>
        <strain evidence="1 2">SPR</strain>
    </source>
</reference>
<keyword evidence="2" id="KW-1185">Reference proteome</keyword>
<evidence type="ECO:0000313" key="2">
    <source>
        <dbReference type="Proteomes" id="UP000032233"/>
    </source>
</evidence>
<dbReference type="STRING" id="1429043.X474_13815"/>
<name>A0A0D2HSR8_9BACT</name>
<protein>
    <recommendedName>
        <fullName evidence="3">FlgN family protein</fullName>
    </recommendedName>
</protein>
<evidence type="ECO:0008006" key="3">
    <source>
        <dbReference type="Google" id="ProtNLM"/>
    </source>
</evidence>
<dbReference type="RefSeq" id="WP_044349262.1">
    <property type="nucleotide sequence ID" value="NZ_AZAC01000015.1"/>
</dbReference>
<dbReference type="AlphaFoldDB" id="A0A0D2HSR8"/>
<accession>A0A0D2HSR8</accession>
<dbReference type="EMBL" id="AZAC01000015">
    <property type="protein sequence ID" value="KIX13558.1"/>
    <property type="molecule type" value="Genomic_DNA"/>
</dbReference>
<evidence type="ECO:0000313" key="1">
    <source>
        <dbReference type="EMBL" id="KIX13558.1"/>
    </source>
</evidence>
<comment type="caution">
    <text evidence="1">The sequence shown here is derived from an EMBL/GenBank/DDBJ whole genome shotgun (WGS) entry which is preliminary data.</text>
</comment>
<sequence length="145" mass="16964">MKPIRELNKLRDLNKQLLSLSEAALGLVKLKEFEALEDIWPKRARLIRSLEQVNRRLNPFWGKWSEGLASLSVAEDQKAREIVDQVRKMCQSVLNLDRQMNQMLLSFRDEEAKQLNRVNQAKKLFNAYHPRDPVLSAPDQISKLR</sequence>
<dbReference type="Proteomes" id="UP000032233">
    <property type="component" value="Unassembled WGS sequence"/>
</dbReference>
<dbReference type="OrthoDB" id="9923724at2"/>
<organism evidence="1 2">
    <name type="scientific">Dethiosulfatarculus sandiegensis</name>
    <dbReference type="NCBI Taxonomy" id="1429043"/>
    <lineage>
        <taxon>Bacteria</taxon>
        <taxon>Pseudomonadati</taxon>
        <taxon>Thermodesulfobacteriota</taxon>
        <taxon>Desulfarculia</taxon>
        <taxon>Desulfarculales</taxon>
        <taxon>Desulfarculaceae</taxon>
        <taxon>Dethiosulfatarculus</taxon>
    </lineage>
</organism>
<proteinExistence type="predicted"/>
<dbReference type="InParanoid" id="A0A0D2HSR8"/>